<dbReference type="EMBL" id="JAAVLX010000003">
    <property type="protein sequence ID" value="NOJ40001.1"/>
    <property type="molecule type" value="Genomic_DNA"/>
</dbReference>
<dbReference type="SUPFAM" id="SSF52540">
    <property type="entry name" value="P-loop containing nucleoside triphosphate hydrolases"/>
    <property type="match status" value="1"/>
</dbReference>
<protein>
    <recommendedName>
        <fullName evidence="1">NrS-1 polymerase-like helicase domain-containing protein</fullName>
    </recommendedName>
</protein>
<evidence type="ECO:0000313" key="3">
    <source>
        <dbReference type="Proteomes" id="UP000544122"/>
    </source>
</evidence>
<reference evidence="2 3" key="1">
    <citation type="submission" date="2020-03" db="EMBL/GenBank/DDBJ databases">
        <title>Bradyrhizobium diversity isolated from nodules of Indigofera sp.</title>
        <authorList>
            <person name="Klepa M."/>
            <person name="Helene L."/>
            <person name="Hungria M."/>
        </authorList>
    </citation>
    <scope>NUCLEOTIDE SEQUENCE [LARGE SCALE GENOMIC DNA]</scope>
    <source>
        <strain evidence="2 3">WSM 1791</strain>
    </source>
</reference>
<dbReference type="InterPro" id="IPR027417">
    <property type="entry name" value="P-loop_NTPase"/>
</dbReference>
<dbReference type="Proteomes" id="UP000544122">
    <property type="component" value="Unassembled WGS sequence"/>
</dbReference>
<accession>A0A7Y4GQJ5</accession>
<evidence type="ECO:0000259" key="1">
    <source>
        <dbReference type="Pfam" id="PF19263"/>
    </source>
</evidence>
<dbReference type="Gene3D" id="3.40.50.300">
    <property type="entry name" value="P-loop containing nucleotide triphosphate hydrolases"/>
    <property type="match status" value="1"/>
</dbReference>
<dbReference type="InterPro" id="IPR045455">
    <property type="entry name" value="NrS-1_pol-like_helicase"/>
</dbReference>
<dbReference type="Pfam" id="PF19263">
    <property type="entry name" value="DUF5906"/>
    <property type="match status" value="1"/>
</dbReference>
<gene>
    <name evidence="2" type="ORF">HCN58_10375</name>
</gene>
<name>A0A7Y4GQJ5_9BRAD</name>
<organism evidence="2 3">
    <name type="scientific">Bradyrhizobium australiense</name>
    <dbReference type="NCBI Taxonomy" id="2721161"/>
    <lineage>
        <taxon>Bacteria</taxon>
        <taxon>Pseudomonadati</taxon>
        <taxon>Pseudomonadota</taxon>
        <taxon>Alphaproteobacteria</taxon>
        <taxon>Hyphomicrobiales</taxon>
        <taxon>Nitrobacteraceae</taxon>
        <taxon>Bradyrhizobium</taxon>
    </lineage>
</organism>
<dbReference type="RefSeq" id="WP_171579241.1">
    <property type="nucleotide sequence ID" value="NZ_JAAVLX010000003.1"/>
</dbReference>
<sequence length="502" mass="55933">MTKTMTKGAAAEFHAMEDDDAWLNSGAIDDGDDGVAAEGYDEEALSKLEALNEKYCTVLDGNLRVMYLDENDEVPGRRFWKSIELKAFCAHFSNIRIERDMDGLSKNAASTIPLGDAWIAWPRRAGAIGLTFDSTVDPGEGIEGRIVNGRLNLWAGFGVKPLTAEERGRSGGWTKFRNMILNDLCNGDKEFNSYVLRWLAYKMQNPALPCETSLVFKGAKGVGKTTLGEAMVKIFGSHGLPVSRRNQFAGQFSGHLVTACFVFADEAVWGGNKDDEGTLKKLITDRHVLYRAMYKEEAFGVNRVGLIMATNEEWAVPATFEERRFAVMEVSDRNQVSKPGISDEEKARRVKYWADVHNEINNGGLAAFMTDMLAMDLGSWTPRQDVPKTAALAAQVEQGLRGVQLWYYELVTEQRLPVGPGEDSPEWTGEVEIKSSVVLRDCRDWLKSQHSKLVVTHRGLLKELKKFGWALGGRSNNARKWSAPSHKEAVRVMNARIGRKVT</sequence>
<keyword evidence="3" id="KW-1185">Reference proteome</keyword>
<dbReference type="AlphaFoldDB" id="A0A7Y4GQJ5"/>
<evidence type="ECO:0000313" key="2">
    <source>
        <dbReference type="EMBL" id="NOJ40001.1"/>
    </source>
</evidence>
<comment type="caution">
    <text evidence="2">The sequence shown here is derived from an EMBL/GenBank/DDBJ whole genome shotgun (WGS) entry which is preliminary data.</text>
</comment>
<feature type="domain" description="NrS-1 polymerase-like helicase" evidence="1">
    <location>
        <begin position="216"/>
        <end position="324"/>
    </location>
</feature>
<proteinExistence type="predicted"/>